<feature type="compositionally biased region" description="Basic and acidic residues" evidence="1">
    <location>
        <begin position="113"/>
        <end position="122"/>
    </location>
</feature>
<dbReference type="AlphaFoldDB" id="A0A3B0A1Z4"/>
<feature type="compositionally biased region" description="Basic residues" evidence="1">
    <location>
        <begin position="70"/>
        <end position="80"/>
    </location>
</feature>
<protein>
    <submittedName>
        <fullName evidence="2">Uncharacterized protein</fullName>
    </submittedName>
</protein>
<dbReference type="Proteomes" id="UP000279968">
    <property type="component" value="Unassembled WGS sequence"/>
</dbReference>
<comment type="caution">
    <text evidence="2">The sequence shown here is derived from an EMBL/GenBank/DDBJ whole genome shotgun (WGS) entry which is preliminary data.</text>
</comment>
<evidence type="ECO:0000256" key="1">
    <source>
        <dbReference type="SAM" id="MobiDB-lite"/>
    </source>
</evidence>
<feature type="region of interest" description="Disordered" evidence="1">
    <location>
        <begin position="1"/>
        <end position="122"/>
    </location>
</feature>
<feature type="compositionally biased region" description="Low complexity" evidence="1">
    <location>
        <begin position="97"/>
        <end position="112"/>
    </location>
</feature>
<proteinExistence type="predicted"/>
<reference evidence="2 3" key="1">
    <citation type="journal article" date="2015" name="Int. J. Syst. Evol. Microbiol.">
        <title>Micromonospora costi sp. nov., isolated from a leaf of Costus speciosus.</title>
        <authorList>
            <person name="Thawai C."/>
        </authorList>
    </citation>
    <scope>NUCLEOTIDE SEQUENCE [LARGE SCALE GENOMIC DNA]</scope>
    <source>
        <strain evidence="2 3">CS1-12</strain>
    </source>
</reference>
<sequence>MAAGDRSGRGGLGPFPRKATLGRLHSHVRPRHQAQSRTVDRALLDRRGARTGGGADPAGGGRQRPAAFRRGARHRGRGAHRAVDRAAERRRRRAGARRGSAGRDGAAPPGAAGRDRGRGPAR</sequence>
<evidence type="ECO:0000313" key="3">
    <source>
        <dbReference type="Proteomes" id="UP000279968"/>
    </source>
</evidence>
<keyword evidence="3" id="KW-1185">Reference proteome</keyword>
<evidence type="ECO:0000313" key="2">
    <source>
        <dbReference type="EMBL" id="RKN54481.1"/>
    </source>
</evidence>
<gene>
    <name evidence="2" type="ORF">D7193_21180</name>
</gene>
<dbReference type="EMBL" id="RBAN01000003">
    <property type="protein sequence ID" value="RKN54481.1"/>
    <property type="molecule type" value="Genomic_DNA"/>
</dbReference>
<feature type="compositionally biased region" description="Basic residues" evidence="1">
    <location>
        <begin position="24"/>
        <end position="34"/>
    </location>
</feature>
<name>A0A3B0A1Z4_9ACTN</name>
<feature type="compositionally biased region" description="Gly residues" evidence="1">
    <location>
        <begin position="50"/>
        <end position="62"/>
    </location>
</feature>
<feature type="compositionally biased region" description="Basic and acidic residues" evidence="1">
    <location>
        <begin position="38"/>
        <end position="48"/>
    </location>
</feature>
<accession>A0A3B0A1Z4</accession>
<organism evidence="2 3">
    <name type="scientific">Micromonospora costi</name>
    <dbReference type="NCBI Taxonomy" id="1530042"/>
    <lineage>
        <taxon>Bacteria</taxon>
        <taxon>Bacillati</taxon>
        <taxon>Actinomycetota</taxon>
        <taxon>Actinomycetes</taxon>
        <taxon>Micromonosporales</taxon>
        <taxon>Micromonosporaceae</taxon>
        <taxon>Micromonospora</taxon>
    </lineage>
</organism>